<dbReference type="PROSITE" id="PS50297">
    <property type="entry name" value="ANK_REP_REGION"/>
    <property type="match status" value="3"/>
</dbReference>
<dbReference type="EMBL" id="CAJNOR010001792">
    <property type="protein sequence ID" value="CAF1199957.1"/>
    <property type="molecule type" value="Genomic_DNA"/>
</dbReference>
<comment type="caution">
    <text evidence="2">The sequence shown here is derived from an EMBL/GenBank/DDBJ whole genome shotgun (WGS) entry which is preliminary data.</text>
</comment>
<keyword evidence="1" id="KW-0040">ANK repeat</keyword>
<name>A0A814WAY6_ADIRI</name>
<dbReference type="PROSITE" id="PS50088">
    <property type="entry name" value="ANK_REPEAT"/>
    <property type="match status" value="3"/>
</dbReference>
<dbReference type="AlphaFoldDB" id="A0A814WAY6"/>
<dbReference type="SMART" id="SM00248">
    <property type="entry name" value="ANK"/>
    <property type="match status" value="4"/>
</dbReference>
<proteinExistence type="predicted"/>
<accession>A0A814WAY6</accession>
<dbReference type="SUPFAM" id="SSF48403">
    <property type="entry name" value="Ankyrin repeat"/>
    <property type="match status" value="1"/>
</dbReference>
<evidence type="ECO:0000313" key="2">
    <source>
        <dbReference type="EMBL" id="CAF1199957.1"/>
    </source>
</evidence>
<dbReference type="InterPro" id="IPR036770">
    <property type="entry name" value="Ankyrin_rpt-contain_sf"/>
</dbReference>
<reference evidence="2" key="1">
    <citation type="submission" date="2021-02" db="EMBL/GenBank/DDBJ databases">
        <authorList>
            <person name="Nowell W R."/>
        </authorList>
    </citation>
    <scope>NUCLEOTIDE SEQUENCE</scope>
</reference>
<keyword evidence="3" id="KW-1185">Reference proteome</keyword>
<dbReference type="PANTHER" id="PTHR24118:SF99">
    <property type="entry name" value="POTE ANKYRIN DOMAIN FAMILY MEMBER 3C-RELATED"/>
    <property type="match status" value="1"/>
</dbReference>
<gene>
    <name evidence="2" type="ORF">XAT740_LOCUS23618</name>
</gene>
<organism evidence="2 3">
    <name type="scientific">Adineta ricciae</name>
    <name type="common">Rotifer</name>
    <dbReference type="NCBI Taxonomy" id="249248"/>
    <lineage>
        <taxon>Eukaryota</taxon>
        <taxon>Metazoa</taxon>
        <taxon>Spiralia</taxon>
        <taxon>Gnathifera</taxon>
        <taxon>Rotifera</taxon>
        <taxon>Eurotatoria</taxon>
        <taxon>Bdelloidea</taxon>
        <taxon>Adinetida</taxon>
        <taxon>Adinetidae</taxon>
        <taxon>Adineta</taxon>
    </lineage>
</organism>
<feature type="repeat" description="ANK" evidence="1">
    <location>
        <begin position="39"/>
        <end position="61"/>
    </location>
</feature>
<feature type="repeat" description="ANK" evidence="1">
    <location>
        <begin position="73"/>
        <end position="95"/>
    </location>
</feature>
<evidence type="ECO:0008006" key="4">
    <source>
        <dbReference type="Google" id="ProtNLM"/>
    </source>
</evidence>
<dbReference type="Pfam" id="PF12796">
    <property type="entry name" value="Ank_2"/>
    <property type="match status" value="1"/>
</dbReference>
<dbReference type="Gene3D" id="1.25.40.20">
    <property type="entry name" value="Ankyrin repeat-containing domain"/>
    <property type="match status" value="1"/>
</dbReference>
<dbReference type="PANTHER" id="PTHR24118">
    <property type="entry name" value="POTE ANKYRIN DOMAIN"/>
    <property type="match status" value="1"/>
</dbReference>
<dbReference type="InterPro" id="IPR002110">
    <property type="entry name" value="Ankyrin_rpt"/>
</dbReference>
<evidence type="ECO:0000256" key="1">
    <source>
        <dbReference type="PROSITE-ProRule" id="PRU00023"/>
    </source>
</evidence>
<feature type="repeat" description="ANK" evidence="1">
    <location>
        <begin position="107"/>
        <end position="139"/>
    </location>
</feature>
<sequence length="185" mass="21009">MEMNISNLEICCLAYDKKFDELKAKIEVDPTCVKQKDRDGRTILHWACSSGAKDIVQYLLEICNVRPDIPDELGWTPLMIAVSTGHIDIVRMLLQTNKVDIEQSNSSGARPLHYACSKNFYEIVQLLLEHDADINATDKYKQTPLDRCCSKGNMEIVKLLLRNPKIDLSMHKECDGDHSSISLEQ</sequence>
<evidence type="ECO:0000313" key="3">
    <source>
        <dbReference type="Proteomes" id="UP000663828"/>
    </source>
</evidence>
<protein>
    <recommendedName>
        <fullName evidence="4">26S proteasome non-ATPase regulatory subunit 10</fullName>
    </recommendedName>
</protein>
<dbReference type="Pfam" id="PF13637">
    <property type="entry name" value="Ank_4"/>
    <property type="match status" value="1"/>
</dbReference>
<dbReference type="Proteomes" id="UP000663828">
    <property type="component" value="Unassembled WGS sequence"/>
</dbReference>
<dbReference type="PRINTS" id="PR01415">
    <property type="entry name" value="ANKYRIN"/>
</dbReference>